<evidence type="ECO:0000256" key="1">
    <source>
        <dbReference type="SAM" id="MobiDB-lite"/>
    </source>
</evidence>
<feature type="transmembrane region" description="Helical" evidence="2">
    <location>
        <begin position="31"/>
        <end position="53"/>
    </location>
</feature>
<protein>
    <submittedName>
        <fullName evidence="3">DUF3105 domain-containing protein</fullName>
    </submittedName>
</protein>
<name>A0AA96FB85_9MICO</name>
<feature type="region of interest" description="Disordered" evidence="1">
    <location>
        <begin position="1"/>
        <end position="27"/>
    </location>
</feature>
<dbReference type="Pfam" id="PF11303">
    <property type="entry name" value="DUF3105"/>
    <property type="match status" value="1"/>
</dbReference>
<dbReference type="Proteomes" id="UP001303408">
    <property type="component" value="Chromosome"/>
</dbReference>
<keyword evidence="2" id="KW-0472">Membrane</keyword>
<evidence type="ECO:0000256" key="2">
    <source>
        <dbReference type="SAM" id="Phobius"/>
    </source>
</evidence>
<dbReference type="InterPro" id="IPR021454">
    <property type="entry name" value="DUF3105"/>
</dbReference>
<gene>
    <name evidence="3" type="ORF">RN607_09910</name>
</gene>
<reference evidence="3" key="1">
    <citation type="submission" date="2023-09" db="EMBL/GenBank/DDBJ databases">
        <title>Demequina sp. a novel bacteria isolated from Capsicum annuum.</title>
        <authorList>
            <person name="Humaira Z."/>
            <person name="Lee J."/>
            <person name="Cho D."/>
        </authorList>
    </citation>
    <scope>NUCLEOTIDE SEQUENCE</scope>
    <source>
        <strain evidence="3">PMTSA13</strain>
    </source>
</reference>
<feature type="compositionally biased region" description="Basic and acidic residues" evidence="1">
    <location>
        <begin position="1"/>
        <end position="13"/>
    </location>
</feature>
<keyword evidence="2" id="KW-1133">Transmembrane helix</keyword>
<accession>A0AA96FB85</accession>
<dbReference type="RefSeq" id="WP_313542333.1">
    <property type="nucleotide sequence ID" value="NZ_CP134880.1"/>
</dbReference>
<dbReference type="AlphaFoldDB" id="A0AA96FB85"/>
<proteinExistence type="predicted"/>
<dbReference type="KEGG" id="dcp:RN607_09910"/>
<dbReference type="EMBL" id="CP134880">
    <property type="protein sequence ID" value="WNM26513.1"/>
    <property type="molecule type" value="Genomic_DNA"/>
</dbReference>
<organism evidence="3">
    <name type="scientific">Demequina capsici</name>
    <dbReference type="NCBI Taxonomy" id="3075620"/>
    <lineage>
        <taxon>Bacteria</taxon>
        <taxon>Bacillati</taxon>
        <taxon>Actinomycetota</taxon>
        <taxon>Actinomycetes</taxon>
        <taxon>Micrococcales</taxon>
        <taxon>Demequinaceae</taxon>
        <taxon>Demequina</taxon>
    </lineage>
</organism>
<evidence type="ECO:0000313" key="3">
    <source>
        <dbReference type="EMBL" id="WNM26513.1"/>
    </source>
</evidence>
<keyword evidence="2" id="KW-0812">Transmembrane</keyword>
<sequence>MAKKNDTRDDRKAAIANAKAEQDRRERKRRLLTWGVVGVVIVGLVGGAGAIIVNAAQQKGTIEAAAASPIPGVTENLDQSTDHVTGLPEPTATAGGTLLPPSGGEHDPTWLNCGVYTDPVPTYNAVHSLEHGAVWVTYSPDLDPSEIADLKSDVAPYSYTILSPFNDLAAPIVLTAWGEQLEVQDTSDIRIQEFLAKYVLGSQAPEPGGECTGGVGQPS</sequence>